<dbReference type="SUPFAM" id="SSF55961">
    <property type="entry name" value="Bet v1-like"/>
    <property type="match status" value="1"/>
</dbReference>
<protein>
    <submittedName>
        <fullName evidence="1">SRPBCC family protein</fullName>
    </submittedName>
</protein>
<name>A0ABY3TSB7_9MYCO</name>
<gene>
    <name evidence="1" type="ORF">MI149_07345</name>
</gene>
<keyword evidence="2" id="KW-1185">Reference proteome</keyword>
<proteinExistence type="predicted"/>
<dbReference type="RefSeq" id="WP_240179240.1">
    <property type="nucleotide sequence ID" value="NZ_CP092362.2"/>
</dbReference>
<reference evidence="1" key="1">
    <citation type="submission" date="2022-08" db="EMBL/GenBank/DDBJ databases">
        <title>Whole genome sequencing of non-tuberculosis mycobacteria type-strains.</title>
        <authorList>
            <person name="Igarashi Y."/>
            <person name="Osugi A."/>
            <person name="Mitarai S."/>
        </authorList>
    </citation>
    <scope>NUCLEOTIDE SEQUENCE</scope>
    <source>
        <strain evidence="1">JCM 16369</strain>
    </source>
</reference>
<accession>A0ABY3TSB7</accession>
<dbReference type="EMBL" id="CP092362">
    <property type="protein sequence ID" value="ULN42899.1"/>
    <property type="molecule type" value="Genomic_DNA"/>
</dbReference>
<dbReference type="InterPro" id="IPR019587">
    <property type="entry name" value="Polyketide_cyclase/dehydratase"/>
</dbReference>
<sequence>MFEFTEAVDVAASAAQTWDALKDIDGWWIDSNPEHQVLEHLDDRAVTEVGATLRIREKIGGIPGEAVGTITAVEPGRAVSWEADARYRWIGISIPVREGVTWQVEPRGTDGCTLSATVWAQFPGTGLGRAASFAFRRLLGGIEKDRTHARVELLYLKKAIEAGPV</sequence>
<dbReference type="Proteomes" id="UP001055337">
    <property type="component" value="Chromosome"/>
</dbReference>
<evidence type="ECO:0000313" key="1">
    <source>
        <dbReference type="EMBL" id="ULN42899.1"/>
    </source>
</evidence>
<organism evidence="1 2">
    <name type="scientific">Mycolicibacterium crocinum</name>
    <dbReference type="NCBI Taxonomy" id="388459"/>
    <lineage>
        <taxon>Bacteria</taxon>
        <taxon>Bacillati</taxon>
        <taxon>Actinomycetota</taxon>
        <taxon>Actinomycetes</taxon>
        <taxon>Mycobacteriales</taxon>
        <taxon>Mycobacteriaceae</taxon>
        <taxon>Mycolicibacterium</taxon>
    </lineage>
</organism>
<dbReference type="Pfam" id="PF10604">
    <property type="entry name" value="Polyketide_cyc2"/>
    <property type="match status" value="1"/>
</dbReference>
<dbReference type="InterPro" id="IPR023393">
    <property type="entry name" value="START-like_dom_sf"/>
</dbReference>
<dbReference type="Gene3D" id="3.30.530.20">
    <property type="match status" value="1"/>
</dbReference>
<dbReference type="CDD" id="cd07812">
    <property type="entry name" value="SRPBCC"/>
    <property type="match status" value="1"/>
</dbReference>
<evidence type="ECO:0000313" key="2">
    <source>
        <dbReference type="Proteomes" id="UP001055337"/>
    </source>
</evidence>